<dbReference type="RefSeq" id="XP_046077391.1">
    <property type="nucleotide sequence ID" value="XM_046219553.1"/>
</dbReference>
<evidence type="ECO:0000313" key="1">
    <source>
        <dbReference type="EMBL" id="KAH8704770.1"/>
    </source>
</evidence>
<gene>
    <name evidence="1" type="ORF">BGW36DRAFT_421364</name>
</gene>
<sequence>MADAFSIAGTAAGVISLGLSVCQGLLAYYGEFKLFHEQIDEVTSRISSLDGILNTLQNMLINAHLLITSPTAQSTAIAVDSIIRCRNGLQRLQKMLEKCQNTTLSNNLLGANIQVNRMLYPFRRATLIALMETINWLQANLSTSLQMLNISMLIVSQRQIDLVLSSSSSKASNIDEVLVTVDRLDQGSGTLNGKLDMIEQHIKTVLITGWQEYSYQWDSFSWHTWRIFIKDLLRNGLLPDHVNDRGETPADRMIQRFEIFPRKRDLNHQQATIDICSDFLGSGGHMTHLALNWRHHQNCIDFNYYSAFYRDPSGEKNWREYLFEDHSIPLLWKLAEKEGIDDIDLPEELLPLVNRSKKHLQVLRRKGIDMHQWVDSYTHWPAGLDLLLLSGYIGWQTLRAACEAGSEDSVKMLIRSTRCPLGPDAFQVAANHPNSAIREIVIHGLIERRKRLKVLAETFLSDQIRYELGITPDTLLGFDAYGTYQALKALPFSINDFYEEYGRGWSVYSSTDSLELADRLWNAGFRDVDEMDKTGNTCLTRMRWSFFRGQFVDLLNRMNWFISKGADINRKISSSSTLHTLGLTVGEAILWAKDTGEFASQLSQISEECKTLLRRIICDDIRDNCCCPYSLRGCSAFTRLLGGLFPTRSDIGTDELIPRLTMMLEALFDLQESRSQEYFAGEIVPCVLRFMTSRSLGISHTCHHERYEEYEPDEIREIQDEEKHFILESDQLFEEFLSKYKELSLDFPDFLARFWWTRMNEILSSRKTLSAEEISQLLETGVILYK</sequence>
<proteinExistence type="predicted"/>
<evidence type="ECO:0008006" key="3">
    <source>
        <dbReference type="Google" id="ProtNLM"/>
    </source>
</evidence>
<keyword evidence="2" id="KW-1185">Reference proteome</keyword>
<dbReference type="Proteomes" id="UP001201262">
    <property type="component" value="Unassembled WGS sequence"/>
</dbReference>
<organism evidence="1 2">
    <name type="scientific">Talaromyces proteolyticus</name>
    <dbReference type="NCBI Taxonomy" id="1131652"/>
    <lineage>
        <taxon>Eukaryota</taxon>
        <taxon>Fungi</taxon>
        <taxon>Dikarya</taxon>
        <taxon>Ascomycota</taxon>
        <taxon>Pezizomycotina</taxon>
        <taxon>Eurotiomycetes</taxon>
        <taxon>Eurotiomycetidae</taxon>
        <taxon>Eurotiales</taxon>
        <taxon>Trichocomaceae</taxon>
        <taxon>Talaromyces</taxon>
        <taxon>Talaromyces sect. Bacilispori</taxon>
    </lineage>
</organism>
<name>A0AAD4Q0R7_9EURO</name>
<reference evidence="1" key="1">
    <citation type="submission" date="2021-12" db="EMBL/GenBank/DDBJ databases">
        <title>Convergent genome expansion in fungi linked to evolution of root-endophyte symbiosis.</title>
        <authorList>
            <consortium name="DOE Joint Genome Institute"/>
            <person name="Ke Y.-H."/>
            <person name="Bonito G."/>
            <person name="Liao H.-L."/>
            <person name="Looney B."/>
            <person name="Rojas-Flechas A."/>
            <person name="Nash J."/>
            <person name="Hameed K."/>
            <person name="Schadt C."/>
            <person name="Martin F."/>
            <person name="Crous P.W."/>
            <person name="Miettinen O."/>
            <person name="Magnuson J.K."/>
            <person name="Labbe J."/>
            <person name="Jacobson D."/>
            <person name="Doktycz M.J."/>
            <person name="Veneault-Fourrey C."/>
            <person name="Kuo A."/>
            <person name="Mondo S."/>
            <person name="Calhoun S."/>
            <person name="Riley R."/>
            <person name="Ohm R."/>
            <person name="LaButti K."/>
            <person name="Andreopoulos B."/>
            <person name="Pangilinan J."/>
            <person name="Nolan M."/>
            <person name="Tritt A."/>
            <person name="Clum A."/>
            <person name="Lipzen A."/>
            <person name="Daum C."/>
            <person name="Barry K."/>
            <person name="Grigoriev I.V."/>
            <person name="Vilgalys R."/>
        </authorList>
    </citation>
    <scope>NUCLEOTIDE SEQUENCE</scope>
    <source>
        <strain evidence="1">PMI_201</strain>
    </source>
</reference>
<dbReference type="GeneID" id="70249840"/>
<protein>
    <recommendedName>
        <fullName evidence="3">Fungal N-terminal domain-containing protein</fullName>
    </recommendedName>
</protein>
<dbReference type="AlphaFoldDB" id="A0AAD4Q0R7"/>
<accession>A0AAD4Q0R7</accession>
<evidence type="ECO:0000313" key="2">
    <source>
        <dbReference type="Proteomes" id="UP001201262"/>
    </source>
</evidence>
<comment type="caution">
    <text evidence="1">The sequence shown here is derived from an EMBL/GenBank/DDBJ whole genome shotgun (WGS) entry which is preliminary data.</text>
</comment>
<dbReference type="EMBL" id="JAJTJA010000001">
    <property type="protein sequence ID" value="KAH8704770.1"/>
    <property type="molecule type" value="Genomic_DNA"/>
</dbReference>